<reference evidence="1" key="1">
    <citation type="submission" date="2021-03" db="EMBL/GenBank/DDBJ databases">
        <authorList>
            <person name="Thompson D.W."/>
            <person name="Brown H.M.F."/>
            <person name="Thompson S.D."/>
            <person name="Grose J.H."/>
        </authorList>
    </citation>
    <scope>NUCLEOTIDE SEQUENCE</scope>
</reference>
<gene>
    <name evidence="1" type="ORF">SARAHDANIELLE_13</name>
</gene>
<name>A0AAE7W9D2_9CAUD</name>
<evidence type="ECO:0000313" key="2">
    <source>
        <dbReference type="Proteomes" id="UP000827626"/>
    </source>
</evidence>
<proteinExistence type="predicted"/>
<dbReference type="Proteomes" id="UP000827626">
    <property type="component" value="Segment"/>
</dbReference>
<accession>A0AAE7W9D2</accession>
<evidence type="ECO:0000313" key="1">
    <source>
        <dbReference type="EMBL" id="QYA57441.1"/>
    </source>
</evidence>
<sequence>MEVNMIKTLSRIQNDCWKGTLVDPETGAIVFESYAQKKVTVEDALDEYLSGTLDRTSDKRFVKELKDIFAKHDAKIEHGKKLVAEGKLGKRKQ</sequence>
<protein>
    <submittedName>
        <fullName evidence="1">Uncharacterized protein</fullName>
    </submittedName>
</protein>
<organism evidence="1 2">
    <name type="scientific">Hafnia phage vB_HpaM_SarahDanielle</name>
    <dbReference type="NCBI Taxonomy" id="2836113"/>
    <lineage>
        <taxon>Viruses</taxon>
        <taxon>Duplodnaviria</taxon>
        <taxon>Heunggongvirae</taxon>
        <taxon>Uroviricota</taxon>
        <taxon>Caudoviricetes</taxon>
        <taxon>Andersonviridae</taxon>
        <taxon>Andersonviridae incertae sedis</taxon>
        <taxon>Daniellevirus</taxon>
        <taxon>Daniellevirus danielle</taxon>
    </lineage>
</organism>
<dbReference type="EMBL" id="MW749010">
    <property type="protein sequence ID" value="QYA57441.1"/>
    <property type="molecule type" value="Genomic_DNA"/>
</dbReference>
<keyword evidence="2" id="KW-1185">Reference proteome</keyword>